<dbReference type="InParanoid" id="W7XB41"/>
<dbReference type="RefSeq" id="XP_012650881.1">
    <property type="nucleotide sequence ID" value="XM_012795427.1"/>
</dbReference>
<keyword evidence="2" id="KW-1185">Reference proteome</keyword>
<dbReference type="KEGG" id="tet:TTHERM_000414359"/>
<dbReference type="GeneID" id="24438828"/>
<accession>W7XB41</accession>
<evidence type="ECO:0000313" key="1">
    <source>
        <dbReference type="EMBL" id="EWS76595.1"/>
    </source>
</evidence>
<dbReference type="EMBL" id="GG662856">
    <property type="protein sequence ID" value="EWS76595.1"/>
    <property type="molecule type" value="Genomic_DNA"/>
</dbReference>
<name>W7XB41_TETTS</name>
<evidence type="ECO:0000313" key="2">
    <source>
        <dbReference type="Proteomes" id="UP000009168"/>
    </source>
</evidence>
<protein>
    <submittedName>
        <fullName evidence="1">Uncharacterized protein</fullName>
    </submittedName>
</protein>
<proteinExistence type="predicted"/>
<sequence length="62" mass="6977">MLLSLIFILDEFGKTLMLNLESQCLKMIALFIQSQLFFGISSHVPKDHSAIAKILVRSAKLI</sequence>
<dbReference type="Proteomes" id="UP000009168">
    <property type="component" value="Unassembled WGS sequence"/>
</dbReference>
<gene>
    <name evidence="1" type="ORF">TTHERM_000414359</name>
</gene>
<reference evidence="2" key="1">
    <citation type="journal article" date="2006" name="PLoS Biol.">
        <title>Macronuclear genome sequence of the ciliate Tetrahymena thermophila, a model eukaryote.</title>
        <authorList>
            <person name="Eisen J.A."/>
            <person name="Coyne R.S."/>
            <person name="Wu M."/>
            <person name="Wu D."/>
            <person name="Thiagarajan M."/>
            <person name="Wortman J.R."/>
            <person name="Badger J.H."/>
            <person name="Ren Q."/>
            <person name="Amedeo P."/>
            <person name="Jones K.M."/>
            <person name="Tallon L.J."/>
            <person name="Delcher A.L."/>
            <person name="Salzberg S.L."/>
            <person name="Silva J.C."/>
            <person name="Haas B.J."/>
            <person name="Majoros W.H."/>
            <person name="Farzad M."/>
            <person name="Carlton J.M."/>
            <person name="Smith R.K. Jr."/>
            <person name="Garg J."/>
            <person name="Pearlman R.E."/>
            <person name="Karrer K.M."/>
            <person name="Sun L."/>
            <person name="Manning G."/>
            <person name="Elde N.C."/>
            <person name="Turkewitz A.P."/>
            <person name="Asai D.J."/>
            <person name="Wilkes D.E."/>
            <person name="Wang Y."/>
            <person name="Cai H."/>
            <person name="Collins K."/>
            <person name="Stewart B.A."/>
            <person name="Lee S.R."/>
            <person name="Wilamowska K."/>
            <person name="Weinberg Z."/>
            <person name="Ruzzo W.L."/>
            <person name="Wloga D."/>
            <person name="Gaertig J."/>
            <person name="Frankel J."/>
            <person name="Tsao C.-C."/>
            <person name="Gorovsky M.A."/>
            <person name="Keeling P.J."/>
            <person name="Waller R.F."/>
            <person name="Patron N.J."/>
            <person name="Cherry J.M."/>
            <person name="Stover N.A."/>
            <person name="Krieger C.J."/>
            <person name="del Toro C."/>
            <person name="Ryder H.F."/>
            <person name="Williamson S.C."/>
            <person name="Barbeau R.A."/>
            <person name="Hamilton E.P."/>
            <person name="Orias E."/>
        </authorList>
    </citation>
    <scope>NUCLEOTIDE SEQUENCE [LARGE SCALE GENOMIC DNA]</scope>
    <source>
        <strain evidence="2">SB210</strain>
    </source>
</reference>
<organism evidence="1 2">
    <name type="scientific">Tetrahymena thermophila (strain SB210)</name>
    <dbReference type="NCBI Taxonomy" id="312017"/>
    <lineage>
        <taxon>Eukaryota</taxon>
        <taxon>Sar</taxon>
        <taxon>Alveolata</taxon>
        <taxon>Ciliophora</taxon>
        <taxon>Intramacronucleata</taxon>
        <taxon>Oligohymenophorea</taxon>
        <taxon>Hymenostomatida</taxon>
        <taxon>Tetrahymenina</taxon>
        <taxon>Tetrahymenidae</taxon>
        <taxon>Tetrahymena</taxon>
    </lineage>
</organism>
<dbReference type="AlphaFoldDB" id="W7XB41"/>